<dbReference type="SUPFAM" id="SSF51735">
    <property type="entry name" value="NAD(P)-binding Rossmann-fold domains"/>
    <property type="match status" value="1"/>
</dbReference>
<protein>
    <submittedName>
        <fullName evidence="3">Putative dehydrogenase</fullName>
    </submittedName>
</protein>
<evidence type="ECO:0000259" key="2">
    <source>
        <dbReference type="Pfam" id="PF22725"/>
    </source>
</evidence>
<dbReference type="Gene3D" id="3.40.50.720">
    <property type="entry name" value="NAD(P)-binding Rossmann-like Domain"/>
    <property type="match status" value="1"/>
</dbReference>
<dbReference type="PANTHER" id="PTHR43377">
    <property type="entry name" value="BILIVERDIN REDUCTASE A"/>
    <property type="match status" value="1"/>
</dbReference>
<dbReference type="SUPFAM" id="SSF55347">
    <property type="entry name" value="Glyceraldehyde-3-phosphate dehydrogenase-like, C-terminal domain"/>
    <property type="match status" value="1"/>
</dbReference>
<proteinExistence type="predicted"/>
<accession>A0A7X0JM98</accession>
<dbReference type="AlphaFoldDB" id="A0A7X0JM98"/>
<dbReference type="InterPro" id="IPR000683">
    <property type="entry name" value="Gfo/Idh/MocA-like_OxRdtase_N"/>
</dbReference>
<dbReference type="InterPro" id="IPR051450">
    <property type="entry name" value="Gfo/Idh/MocA_Oxidoreductases"/>
</dbReference>
<reference evidence="3 4" key="1">
    <citation type="submission" date="2020-08" db="EMBL/GenBank/DDBJ databases">
        <title>The Agave Microbiome: Exploring the role of microbial communities in plant adaptations to desert environments.</title>
        <authorList>
            <person name="Partida-Martinez L.P."/>
        </authorList>
    </citation>
    <scope>NUCLEOTIDE SEQUENCE [LARGE SCALE GENOMIC DNA]</scope>
    <source>
        <strain evidence="3 4">AS3.12</strain>
    </source>
</reference>
<dbReference type="GO" id="GO:0000166">
    <property type="term" value="F:nucleotide binding"/>
    <property type="evidence" value="ECO:0007669"/>
    <property type="project" value="InterPro"/>
</dbReference>
<evidence type="ECO:0000313" key="3">
    <source>
        <dbReference type="EMBL" id="MBB6510208.1"/>
    </source>
</evidence>
<dbReference type="InterPro" id="IPR036291">
    <property type="entry name" value="NAD(P)-bd_dom_sf"/>
</dbReference>
<dbReference type="Pfam" id="PF22725">
    <property type="entry name" value="GFO_IDH_MocA_C3"/>
    <property type="match status" value="1"/>
</dbReference>
<dbReference type="Proteomes" id="UP000585437">
    <property type="component" value="Unassembled WGS sequence"/>
</dbReference>
<dbReference type="InterPro" id="IPR055170">
    <property type="entry name" value="GFO_IDH_MocA-like_dom"/>
</dbReference>
<dbReference type="Gene3D" id="3.30.360.10">
    <property type="entry name" value="Dihydrodipicolinate Reductase, domain 2"/>
    <property type="match status" value="1"/>
</dbReference>
<gene>
    <name evidence="3" type="ORF">F4695_003594</name>
</gene>
<evidence type="ECO:0000259" key="1">
    <source>
        <dbReference type="Pfam" id="PF01408"/>
    </source>
</evidence>
<dbReference type="PANTHER" id="PTHR43377:SF8">
    <property type="entry name" value="BLR3664 PROTEIN"/>
    <property type="match status" value="1"/>
</dbReference>
<name>A0A7X0JM98_9HYPH</name>
<evidence type="ECO:0000313" key="4">
    <source>
        <dbReference type="Proteomes" id="UP000585437"/>
    </source>
</evidence>
<keyword evidence="4" id="KW-1185">Reference proteome</keyword>
<dbReference type="RefSeq" id="WP_184655466.1">
    <property type="nucleotide sequence ID" value="NZ_JACHBU010000007.1"/>
</dbReference>
<sequence>MGRVVDIAVIGAGAIGRTHIDTLAGMPRFRLTSIVDPMPAGAVLAASLGIPCLPSAEALIDSGLARAAIVATPNETHLPVSEALLRAGIPVLLEKPVAESLASALRLIAIADEIGVPLLIGHHRRHNPIIRAAHAAIHAGRIGDLVMATVTCSLAKPAGYFEAAWRRTPGAGGPLLINMVHEIDLLRHFFGEIAQVQAIASHARRGFAVEDTAAVSLSFVDGGIATLCISDTAVGPWAWDLTAAENPARFPAHPVTAHHYAGSKAGLSLPDLTLWEPKGEPDWTKELRPTVLDVIQADPYERQLSHFADLIDGSGTPMVSVRDATANLIVLDAIRAAADTGQSVTVDLSPLESLSGTVFNNGMGP</sequence>
<dbReference type="EMBL" id="JACHBU010000007">
    <property type="protein sequence ID" value="MBB6510208.1"/>
    <property type="molecule type" value="Genomic_DNA"/>
</dbReference>
<comment type="caution">
    <text evidence="3">The sequence shown here is derived from an EMBL/GenBank/DDBJ whole genome shotgun (WGS) entry which is preliminary data.</text>
</comment>
<feature type="domain" description="GFO/IDH/MocA-like oxidoreductase" evidence="2">
    <location>
        <begin position="130"/>
        <end position="236"/>
    </location>
</feature>
<feature type="domain" description="Gfo/Idh/MocA-like oxidoreductase N-terminal" evidence="1">
    <location>
        <begin position="6"/>
        <end position="122"/>
    </location>
</feature>
<organism evidence="3 4">
    <name type="scientific">Rhizobium soli</name>
    <dbReference type="NCBI Taxonomy" id="424798"/>
    <lineage>
        <taxon>Bacteria</taxon>
        <taxon>Pseudomonadati</taxon>
        <taxon>Pseudomonadota</taxon>
        <taxon>Alphaproteobacteria</taxon>
        <taxon>Hyphomicrobiales</taxon>
        <taxon>Rhizobiaceae</taxon>
        <taxon>Rhizobium/Agrobacterium group</taxon>
        <taxon>Rhizobium</taxon>
    </lineage>
</organism>
<dbReference type="Pfam" id="PF01408">
    <property type="entry name" value="GFO_IDH_MocA"/>
    <property type="match status" value="1"/>
</dbReference>